<keyword evidence="2" id="KW-0813">Transport</keyword>
<dbReference type="AlphaFoldDB" id="A0A9P7V4Z6"/>
<keyword evidence="7 11" id="KW-1133">Transmembrane helix</keyword>
<evidence type="ECO:0000256" key="3">
    <source>
        <dbReference type="ARBA" id="ARBA00022630"/>
    </source>
</evidence>
<evidence type="ECO:0000256" key="11">
    <source>
        <dbReference type="SAM" id="Phobius"/>
    </source>
</evidence>
<evidence type="ECO:0000256" key="6">
    <source>
        <dbReference type="ARBA" id="ARBA00022982"/>
    </source>
</evidence>
<evidence type="ECO:0000256" key="5">
    <source>
        <dbReference type="ARBA" id="ARBA00022827"/>
    </source>
</evidence>
<evidence type="ECO:0000256" key="8">
    <source>
        <dbReference type="ARBA" id="ARBA00023002"/>
    </source>
</evidence>
<keyword evidence="3" id="KW-0285">Flavoprotein</keyword>
<name>A0A9P7V4Z6_9ASCO</name>
<dbReference type="EMBL" id="JAHMUF010000029">
    <property type="protein sequence ID" value="KAG7191452.1"/>
    <property type="molecule type" value="Genomic_DNA"/>
</dbReference>
<evidence type="ECO:0008006" key="17">
    <source>
        <dbReference type="Google" id="ProtNLM"/>
    </source>
</evidence>
<evidence type="ECO:0000259" key="14">
    <source>
        <dbReference type="Pfam" id="PF08030"/>
    </source>
</evidence>
<feature type="transmembrane region" description="Helical" evidence="11">
    <location>
        <begin position="44"/>
        <end position="66"/>
    </location>
</feature>
<dbReference type="GeneID" id="66116502"/>
<protein>
    <recommendedName>
        <fullName evidence="17">FAD-binding FR-type domain-containing protein</fullName>
    </recommendedName>
</protein>
<feature type="domain" description="FAD-binding 8" evidence="13">
    <location>
        <begin position="262"/>
        <end position="349"/>
    </location>
</feature>
<evidence type="ECO:0000256" key="10">
    <source>
        <dbReference type="ARBA" id="ARBA00023136"/>
    </source>
</evidence>
<keyword evidence="4 11" id="KW-0812">Transmembrane</keyword>
<feature type="transmembrane region" description="Helical" evidence="11">
    <location>
        <begin position="160"/>
        <end position="178"/>
    </location>
</feature>
<evidence type="ECO:0000259" key="13">
    <source>
        <dbReference type="Pfam" id="PF08022"/>
    </source>
</evidence>
<dbReference type="Pfam" id="PF01794">
    <property type="entry name" value="Ferric_reduct"/>
    <property type="match status" value="1"/>
</dbReference>
<proteinExistence type="predicted"/>
<evidence type="ECO:0000256" key="4">
    <source>
        <dbReference type="ARBA" id="ARBA00022692"/>
    </source>
</evidence>
<dbReference type="InterPro" id="IPR051410">
    <property type="entry name" value="Ferric/Cupric_Reductase"/>
</dbReference>
<reference evidence="15" key="1">
    <citation type="submission" date="2021-03" db="EMBL/GenBank/DDBJ databases">
        <authorList>
            <person name="Palmer J.M."/>
        </authorList>
    </citation>
    <scope>NUCLEOTIDE SEQUENCE</scope>
    <source>
        <strain evidence="15">ARV_011</strain>
    </source>
</reference>
<dbReference type="PANTHER" id="PTHR32361">
    <property type="entry name" value="FERRIC/CUPRIC REDUCTASE TRANSMEMBRANE COMPONENT"/>
    <property type="match status" value="1"/>
</dbReference>
<keyword evidence="9" id="KW-0406">Ion transport</keyword>
<gene>
    <name evidence="15" type="ORF">KQ657_003128</name>
</gene>
<dbReference type="OrthoDB" id="167398at2759"/>
<evidence type="ECO:0000259" key="12">
    <source>
        <dbReference type="Pfam" id="PF01794"/>
    </source>
</evidence>
<dbReference type="GO" id="GO:0006826">
    <property type="term" value="P:iron ion transport"/>
    <property type="evidence" value="ECO:0007669"/>
    <property type="project" value="TreeGrafter"/>
</dbReference>
<dbReference type="Proteomes" id="UP000790833">
    <property type="component" value="Unassembled WGS sequence"/>
</dbReference>
<feature type="domain" description="Ferric oxidoreductase" evidence="12">
    <location>
        <begin position="89"/>
        <end position="205"/>
    </location>
</feature>
<dbReference type="SFLD" id="SFLDS00052">
    <property type="entry name" value="Ferric_Reductase_Domain"/>
    <property type="match status" value="1"/>
</dbReference>
<feature type="transmembrane region" description="Helical" evidence="11">
    <location>
        <begin position="98"/>
        <end position="118"/>
    </location>
</feature>
<dbReference type="Gene3D" id="3.40.50.80">
    <property type="entry name" value="Nucleotide-binding domain of ferredoxin-NADP reductase (FNR) module"/>
    <property type="match status" value="1"/>
</dbReference>
<dbReference type="PANTHER" id="PTHR32361:SF9">
    <property type="entry name" value="FERRIC REDUCTASE TRANSMEMBRANE COMPONENT 3-RELATED"/>
    <property type="match status" value="1"/>
</dbReference>
<feature type="transmembrane region" description="Helical" evidence="11">
    <location>
        <begin position="190"/>
        <end position="209"/>
    </location>
</feature>
<dbReference type="InterPro" id="IPR013112">
    <property type="entry name" value="FAD-bd_8"/>
</dbReference>
<keyword evidence="8" id="KW-0560">Oxidoreductase</keyword>
<evidence type="ECO:0000256" key="7">
    <source>
        <dbReference type="ARBA" id="ARBA00022989"/>
    </source>
</evidence>
<evidence type="ECO:0000256" key="1">
    <source>
        <dbReference type="ARBA" id="ARBA00004141"/>
    </source>
</evidence>
<dbReference type="Pfam" id="PF08022">
    <property type="entry name" value="FAD_binding_8"/>
    <property type="match status" value="1"/>
</dbReference>
<dbReference type="InterPro" id="IPR013121">
    <property type="entry name" value="Fe_red_NAD-bd_6"/>
</dbReference>
<evidence type="ECO:0000313" key="15">
    <source>
        <dbReference type="EMBL" id="KAG7191452.1"/>
    </source>
</evidence>
<dbReference type="RefSeq" id="XP_043047004.1">
    <property type="nucleotide sequence ID" value="XM_043193863.1"/>
</dbReference>
<evidence type="ECO:0000256" key="9">
    <source>
        <dbReference type="ARBA" id="ARBA00023065"/>
    </source>
</evidence>
<evidence type="ECO:0000256" key="2">
    <source>
        <dbReference type="ARBA" id="ARBA00022448"/>
    </source>
</evidence>
<dbReference type="Pfam" id="PF08030">
    <property type="entry name" value="NAD_binding_6"/>
    <property type="match status" value="1"/>
</dbReference>
<keyword evidence="16" id="KW-1185">Reference proteome</keyword>
<dbReference type="SFLD" id="SFLDG01168">
    <property type="entry name" value="Ferric_reductase_subgroup_(FRE"/>
    <property type="match status" value="1"/>
</dbReference>
<organism evidence="15 16">
    <name type="scientific">Scheffersomyces spartinae</name>
    <dbReference type="NCBI Taxonomy" id="45513"/>
    <lineage>
        <taxon>Eukaryota</taxon>
        <taxon>Fungi</taxon>
        <taxon>Dikarya</taxon>
        <taxon>Ascomycota</taxon>
        <taxon>Saccharomycotina</taxon>
        <taxon>Pichiomycetes</taxon>
        <taxon>Debaryomycetaceae</taxon>
        <taxon>Scheffersomyces</taxon>
    </lineage>
</organism>
<keyword evidence="6" id="KW-0249">Electron transport</keyword>
<comment type="caution">
    <text evidence="15">The sequence shown here is derived from an EMBL/GenBank/DDBJ whole genome shotgun (WGS) entry which is preliminary data.</text>
</comment>
<feature type="domain" description="Ferric reductase NAD binding" evidence="14">
    <location>
        <begin position="356"/>
        <end position="503"/>
    </location>
</feature>
<keyword evidence="10 11" id="KW-0472">Membrane</keyword>
<keyword evidence="5" id="KW-0274">FAD</keyword>
<feature type="transmembrane region" description="Helical" evidence="11">
    <location>
        <begin position="130"/>
        <end position="148"/>
    </location>
</feature>
<dbReference type="GO" id="GO:0000293">
    <property type="term" value="F:ferric-chelate reductase activity"/>
    <property type="evidence" value="ECO:0007669"/>
    <property type="project" value="UniProtKB-ARBA"/>
</dbReference>
<dbReference type="CDD" id="cd06186">
    <property type="entry name" value="NOX_Duox_like_FAD_NADP"/>
    <property type="match status" value="1"/>
</dbReference>
<dbReference type="GO" id="GO:0015677">
    <property type="term" value="P:copper ion import"/>
    <property type="evidence" value="ECO:0007669"/>
    <property type="project" value="TreeGrafter"/>
</dbReference>
<dbReference type="InterPro" id="IPR013130">
    <property type="entry name" value="Fe3_Rdtase_TM_dom"/>
</dbReference>
<evidence type="ECO:0000313" key="16">
    <source>
        <dbReference type="Proteomes" id="UP000790833"/>
    </source>
</evidence>
<sequence>MRLTGPISNNFRKYILLPATYGKKRNQELSWLGKLIFMLIPLRWETLVICVFLVLNFVLLFANLYYVENDPLFPTKKGAFNKYVGDRSGIGGTMLTPMLVLFAGRNNILLWLTGWNYATNITFHKWVSRISFLLILIHSICYTVIFVGRGDYKEEMKETYLIWGTVGTAVMGLIMLQAMLQFRRRWYETFVLFHILLAVFYIIGCWYHLADLGYLQMIIPAIALWGFDRVARLVRMFIYGFPEACVTLLGNGNGIDPLTKEAATLKVVVPKSDHWRMSPGGHVWIYFLKPTCFWQSHPFTCIESLDGKSIILYCKVKSGVTYNLFKYLLVSPTKEAKIRVSVEGPYSEPCQYKRTECVSFIAGGNGIPGLYSEVTHLAKKRQPSKGKLKLHWIIRDYGSIMWFYEQLEALKDVQVETTIYLTKPSQTLAHFDSNKDTDDDDAEKKSRESVSLDIAHLKSCLSHINFVEGKPLVDDIIRNDLEETSKSVAFVACGHPMMVDDARYALVQSLTQNKGKRVDFYEALQVWT</sequence>
<dbReference type="InterPro" id="IPR039261">
    <property type="entry name" value="FNR_nucleotide-bd"/>
</dbReference>
<dbReference type="GO" id="GO:0005886">
    <property type="term" value="C:plasma membrane"/>
    <property type="evidence" value="ECO:0007669"/>
    <property type="project" value="TreeGrafter"/>
</dbReference>
<accession>A0A9P7V4Z6</accession>
<comment type="subcellular location">
    <subcellularLocation>
        <location evidence="1">Membrane</location>
        <topology evidence="1">Multi-pass membrane protein</topology>
    </subcellularLocation>
</comment>
<dbReference type="GO" id="GO:0006879">
    <property type="term" value="P:intracellular iron ion homeostasis"/>
    <property type="evidence" value="ECO:0007669"/>
    <property type="project" value="TreeGrafter"/>
</dbReference>
<dbReference type="SUPFAM" id="SSF52343">
    <property type="entry name" value="Ferredoxin reductase-like, C-terminal NADP-linked domain"/>
    <property type="match status" value="1"/>
</dbReference>